<keyword evidence="6 13" id="KW-0443">Lipid metabolism</keyword>
<evidence type="ECO:0000256" key="15">
    <source>
        <dbReference type="PIRSR" id="PIRSR000114-2"/>
    </source>
</evidence>
<evidence type="ECO:0000313" key="20">
    <source>
        <dbReference type="EMBL" id="CAA6804100.1"/>
    </source>
</evidence>
<dbReference type="InterPro" id="IPR011128">
    <property type="entry name" value="G3P_DH_NAD-dep_N"/>
</dbReference>
<feature type="binding site" evidence="13">
    <location>
        <position position="140"/>
    </location>
    <ligand>
        <name>sn-glycerol 3-phosphate</name>
        <dbReference type="ChEBI" id="CHEBI:57597"/>
    </ligand>
</feature>
<dbReference type="Gene3D" id="3.40.50.720">
    <property type="entry name" value="NAD(P)-binding Rossmann-like Domain"/>
    <property type="match status" value="1"/>
</dbReference>
<sequence length="336" mass="35914">MDNVIRSIAVYGAGSWGTALALQLARNGLQVWLWDIDAKHVKQLEVARENTRYLPGVALPDNIHCSSDLAEIAGKSDQHLIVVPSHGFRSLLKQLVPLVKDGSQIAWATKGLELDTGKLLHQVIQEELPDSVYALVSGPTFALEVAKGMPTAMTVAASDKSFGQAIAQAFHGDNYRVYTSDDVVGAELGGAIKNVLAIAAGISDGLGFGANARAAIITRGLAEIMRLGAKMGAQPETLMGLTGVGDLVLTCTDDQSRNRRLGLALGEGKQMDEAITEIGQAVEGAKSARSVGKLAEREGVEMPICETVYRILYEDLSPRQAVQELISRTRKSENQL</sequence>
<dbReference type="EC" id="1.1.1.94" evidence="10 13"/>
<proteinExistence type="inferred from homology"/>
<dbReference type="PRINTS" id="PR00077">
    <property type="entry name" value="GPDHDRGNASE"/>
</dbReference>
<evidence type="ECO:0000256" key="10">
    <source>
        <dbReference type="ARBA" id="ARBA00066687"/>
    </source>
</evidence>
<evidence type="ECO:0000256" key="5">
    <source>
        <dbReference type="ARBA" id="ARBA00023027"/>
    </source>
</evidence>
<dbReference type="PIRSF" id="PIRSF000114">
    <property type="entry name" value="Glycerol-3-P_dh"/>
    <property type="match status" value="1"/>
</dbReference>
<evidence type="ECO:0000256" key="4">
    <source>
        <dbReference type="ARBA" id="ARBA00023002"/>
    </source>
</evidence>
<feature type="binding site" evidence="15">
    <location>
        <position position="110"/>
    </location>
    <ligand>
        <name>substrate</name>
    </ligand>
</feature>
<feature type="binding site" evidence="16">
    <location>
        <position position="257"/>
    </location>
    <ligand>
        <name>NAD(+)</name>
        <dbReference type="ChEBI" id="CHEBI:57540"/>
    </ligand>
</feature>
<dbReference type="Gene3D" id="1.10.1040.10">
    <property type="entry name" value="N-(1-d-carboxylethyl)-l-norvaline Dehydrogenase, domain 2"/>
    <property type="match status" value="1"/>
</dbReference>
<feature type="binding site" evidence="16">
    <location>
        <begin position="12"/>
        <end position="17"/>
    </location>
    <ligand>
        <name>NAD(+)</name>
        <dbReference type="ChEBI" id="CHEBI:57540"/>
    </ligand>
</feature>
<keyword evidence="4 13" id="KW-0560">Oxidoreductase</keyword>
<dbReference type="EMBL" id="CACVAT010000062">
    <property type="protein sequence ID" value="CAA6804100.1"/>
    <property type="molecule type" value="Genomic_DNA"/>
</dbReference>
<dbReference type="FunFam" id="3.40.50.720:FF:000019">
    <property type="entry name" value="Glycerol-3-phosphate dehydrogenase [NAD(P)+]"/>
    <property type="match status" value="1"/>
</dbReference>
<dbReference type="PROSITE" id="PS00957">
    <property type="entry name" value="NAD_G3PDH"/>
    <property type="match status" value="1"/>
</dbReference>
<feature type="binding site" evidence="13">
    <location>
        <position position="15"/>
    </location>
    <ligand>
        <name>NADPH</name>
        <dbReference type="ChEBI" id="CHEBI:57783"/>
    </ligand>
</feature>
<dbReference type="SUPFAM" id="SSF51735">
    <property type="entry name" value="NAD(P)-binding Rossmann-fold domains"/>
    <property type="match status" value="1"/>
</dbReference>
<evidence type="ECO:0000256" key="11">
    <source>
        <dbReference type="ARBA" id="ARBA00069372"/>
    </source>
</evidence>
<keyword evidence="3 13" id="KW-0521">NADP</keyword>
<dbReference type="GO" id="GO:0046167">
    <property type="term" value="P:glycerol-3-phosphate biosynthetic process"/>
    <property type="evidence" value="ECO:0007669"/>
    <property type="project" value="UniProtKB-UniRule"/>
</dbReference>
<dbReference type="HAMAP" id="MF_00394">
    <property type="entry name" value="NAD_Glyc3P_dehydrog"/>
    <property type="match status" value="1"/>
</dbReference>
<feature type="binding site" evidence="13">
    <location>
        <position position="193"/>
    </location>
    <ligand>
        <name>sn-glycerol 3-phosphate</name>
        <dbReference type="ChEBI" id="CHEBI:57597"/>
    </ligand>
</feature>
<dbReference type="PANTHER" id="PTHR11728:SF1">
    <property type="entry name" value="GLYCEROL-3-PHOSPHATE DEHYDROGENASE [NAD(+)] 2, CHLOROPLASTIC"/>
    <property type="match status" value="1"/>
</dbReference>
<dbReference type="GO" id="GO:0046474">
    <property type="term" value="P:glycerophospholipid biosynthetic process"/>
    <property type="evidence" value="ECO:0007669"/>
    <property type="project" value="TreeGrafter"/>
</dbReference>
<keyword evidence="2 13" id="KW-0444">Lipid biosynthesis</keyword>
<gene>
    <name evidence="13" type="primary">gpsA</name>
    <name evidence="20" type="ORF">HELGO_WM10866</name>
</gene>
<evidence type="ECO:0000256" key="1">
    <source>
        <dbReference type="ARBA" id="ARBA00011009"/>
    </source>
</evidence>
<accession>A0A6S6S3D0</accession>
<dbReference type="SUPFAM" id="SSF48179">
    <property type="entry name" value="6-phosphogluconate dehydrogenase C-terminal domain-like"/>
    <property type="match status" value="1"/>
</dbReference>
<evidence type="ECO:0000256" key="6">
    <source>
        <dbReference type="ARBA" id="ARBA00023098"/>
    </source>
</evidence>
<dbReference type="InterPro" id="IPR006109">
    <property type="entry name" value="G3P_DH_NAD-dep_C"/>
</dbReference>
<comment type="caution">
    <text evidence="13">Lacks conserved residue(s) required for the propagation of feature annotation.</text>
</comment>
<comment type="catalytic activity">
    <reaction evidence="9">
        <text>sn-glycerol 3-phosphate + NADP(+) = dihydroxyacetone phosphate + NADPH + H(+)</text>
        <dbReference type="Rhea" id="RHEA:11096"/>
        <dbReference type="ChEBI" id="CHEBI:15378"/>
        <dbReference type="ChEBI" id="CHEBI:57597"/>
        <dbReference type="ChEBI" id="CHEBI:57642"/>
        <dbReference type="ChEBI" id="CHEBI:57783"/>
        <dbReference type="ChEBI" id="CHEBI:58349"/>
        <dbReference type="EC" id="1.1.1.94"/>
    </reaction>
    <physiologicalReaction direction="right-to-left" evidence="9">
        <dbReference type="Rhea" id="RHEA:11098"/>
    </physiologicalReaction>
</comment>
<dbReference type="NCBIfam" id="NF000940">
    <property type="entry name" value="PRK00094.1-2"/>
    <property type="match status" value="1"/>
</dbReference>
<keyword evidence="13" id="KW-0963">Cytoplasm</keyword>
<evidence type="ECO:0000256" key="13">
    <source>
        <dbReference type="HAMAP-Rule" id="MF_00394"/>
    </source>
</evidence>
<evidence type="ECO:0000259" key="18">
    <source>
        <dbReference type="Pfam" id="PF01210"/>
    </source>
</evidence>
<keyword evidence="8 13" id="KW-1208">Phospholipid metabolism</keyword>
<feature type="binding site" evidence="13">
    <location>
        <position position="138"/>
    </location>
    <ligand>
        <name>sn-glycerol 3-phosphate</name>
        <dbReference type="ChEBI" id="CHEBI:57597"/>
    </ligand>
</feature>
<dbReference type="InterPro" id="IPR036291">
    <property type="entry name" value="NAD(P)-bd_dom_sf"/>
</dbReference>
<feature type="active site" description="Proton acceptor" evidence="13 14">
    <location>
        <position position="193"/>
    </location>
</feature>
<keyword evidence="13" id="KW-0547">Nucleotide-binding</keyword>
<dbReference type="InterPro" id="IPR006168">
    <property type="entry name" value="G3P_DH_NAD-dep"/>
</dbReference>
<dbReference type="Pfam" id="PF01210">
    <property type="entry name" value="NAD_Gly3P_dh_N"/>
    <property type="match status" value="1"/>
</dbReference>
<keyword evidence="5 13" id="KW-0520">NAD</keyword>
<evidence type="ECO:0000256" key="3">
    <source>
        <dbReference type="ARBA" id="ARBA00022857"/>
    </source>
</evidence>
<evidence type="ECO:0000256" key="14">
    <source>
        <dbReference type="PIRSR" id="PIRSR000114-1"/>
    </source>
</evidence>
<feature type="binding site" evidence="13">
    <location>
        <position position="258"/>
    </location>
    <ligand>
        <name>sn-glycerol 3-phosphate</name>
        <dbReference type="ChEBI" id="CHEBI:57597"/>
    </ligand>
</feature>
<dbReference type="AlphaFoldDB" id="A0A6S6S3D0"/>
<feature type="binding site" evidence="16">
    <location>
        <position position="142"/>
    </location>
    <ligand>
        <name>NAD(+)</name>
        <dbReference type="ChEBI" id="CHEBI:57540"/>
    </ligand>
</feature>
<dbReference type="GO" id="GO:0005829">
    <property type="term" value="C:cytosol"/>
    <property type="evidence" value="ECO:0007669"/>
    <property type="project" value="TreeGrafter"/>
</dbReference>
<feature type="binding site" evidence="13">
    <location>
        <position position="257"/>
    </location>
    <ligand>
        <name>NADPH</name>
        <dbReference type="ChEBI" id="CHEBI:57783"/>
    </ligand>
</feature>
<feature type="binding site" evidence="13">
    <location>
        <position position="246"/>
    </location>
    <ligand>
        <name>sn-glycerol 3-phosphate</name>
        <dbReference type="ChEBI" id="CHEBI:57597"/>
    </ligand>
</feature>
<feature type="binding site" evidence="13">
    <location>
        <position position="53"/>
    </location>
    <ligand>
        <name>NADPH</name>
        <dbReference type="ChEBI" id="CHEBI:57783"/>
    </ligand>
</feature>
<feature type="binding site" evidence="13">
    <location>
        <position position="256"/>
    </location>
    <ligand>
        <name>sn-glycerol 3-phosphate</name>
        <dbReference type="ChEBI" id="CHEBI:57597"/>
    </ligand>
</feature>
<dbReference type="GO" id="GO:0046168">
    <property type="term" value="P:glycerol-3-phosphate catabolic process"/>
    <property type="evidence" value="ECO:0007669"/>
    <property type="project" value="InterPro"/>
</dbReference>
<evidence type="ECO:0000256" key="8">
    <source>
        <dbReference type="ARBA" id="ARBA00023264"/>
    </source>
</evidence>
<name>A0A6S6S3D0_9GAMM</name>
<comment type="subcellular location">
    <subcellularLocation>
        <location evidence="13">Cytoplasm</location>
    </subcellularLocation>
</comment>
<evidence type="ECO:0000256" key="16">
    <source>
        <dbReference type="PIRSR" id="PIRSR000114-3"/>
    </source>
</evidence>
<dbReference type="GO" id="GO:0005975">
    <property type="term" value="P:carbohydrate metabolic process"/>
    <property type="evidence" value="ECO:0007669"/>
    <property type="project" value="InterPro"/>
</dbReference>
<evidence type="ECO:0000259" key="19">
    <source>
        <dbReference type="Pfam" id="PF07479"/>
    </source>
</evidence>
<dbReference type="PANTHER" id="PTHR11728">
    <property type="entry name" value="GLYCEROL-3-PHOSPHATE DEHYDROGENASE"/>
    <property type="match status" value="1"/>
</dbReference>
<evidence type="ECO:0000256" key="17">
    <source>
        <dbReference type="RuleBase" id="RU000437"/>
    </source>
</evidence>
<evidence type="ECO:0000256" key="7">
    <source>
        <dbReference type="ARBA" id="ARBA00023209"/>
    </source>
</evidence>
<feature type="binding site" evidence="13">
    <location>
        <position position="110"/>
    </location>
    <ligand>
        <name>NADPH</name>
        <dbReference type="ChEBI" id="CHEBI:57783"/>
    </ligand>
</feature>
<dbReference type="GO" id="GO:0047952">
    <property type="term" value="F:glycerol-3-phosphate dehydrogenase [NAD(P)+] activity"/>
    <property type="evidence" value="ECO:0007669"/>
    <property type="project" value="UniProtKB-UniRule"/>
</dbReference>
<dbReference type="InterPro" id="IPR008927">
    <property type="entry name" value="6-PGluconate_DH-like_C_sf"/>
</dbReference>
<dbReference type="GO" id="GO:0051287">
    <property type="term" value="F:NAD binding"/>
    <property type="evidence" value="ECO:0007669"/>
    <property type="project" value="InterPro"/>
</dbReference>
<protein>
    <recommendedName>
        <fullName evidence="11 13">Glycerol-3-phosphate dehydrogenase [NAD(P)+]</fullName>
        <ecNumber evidence="10 13">1.1.1.94</ecNumber>
    </recommendedName>
    <alternativeName>
        <fullName evidence="13">NAD(P)(+)-dependent glycerol-3-phosphate dehydrogenase</fullName>
    </alternativeName>
    <alternativeName>
        <fullName evidence="12 13">NAD(P)H-dependent dihydroxyacetone-phosphate reductase</fullName>
    </alternativeName>
</protein>
<feature type="binding site" evidence="15">
    <location>
        <begin position="257"/>
        <end position="258"/>
    </location>
    <ligand>
        <name>substrate</name>
    </ligand>
</feature>
<comment type="similarity">
    <text evidence="1 13 17">Belongs to the NAD-dependent glycerol-3-phosphate dehydrogenase family.</text>
</comment>
<feature type="binding site" evidence="13">
    <location>
        <position position="110"/>
    </location>
    <ligand>
        <name>sn-glycerol 3-phosphate</name>
        <dbReference type="ChEBI" id="CHEBI:57597"/>
    </ligand>
</feature>
<organism evidence="20">
    <name type="scientific">uncultured Thiotrichaceae bacterium</name>
    <dbReference type="NCBI Taxonomy" id="298394"/>
    <lineage>
        <taxon>Bacteria</taxon>
        <taxon>Pseudomonadati</taxon>
        <taxon>Pseudomonadota</taxon>
        <taxon>Gammaproteobacteria</taxon>
        <taxon>Thiotrichales</taxon>
        <taxon>Thiotrichaceae</taxon>
        <taxon>environmental samples</taxon>
    </lineage>
</organism>
<comment type="function">
    <text evidence="13">Catalyzes the reduction of the glycolytic intermediate dihydroxyacetone phosphate (DHAP) to sn-glycerol 3-phosphate (G3P), the key precursor for phospholipid synthesis.</text>
</comment>
<dbReference type="InterPro" id="IPR013328">
    <property type="entry name" value="6PGD_dom2"/>
</dbReference>
<feature type="domain" description="Glycerol-3-phosphate dehydrogenase NAD-dependent N-terminal" evidence="18">
    <location>
        <begin position="7"/>
        <end position="161"/>
    </location>
</feature>
<feature type="domain" description="Glycerol-3-phosphate dehydrogenase NAD-dependent C-terminal" evidence="19">
    <location>
        <begin position="182"/>
        <end position="323"/>
    </location>
</feature>
<dbReference type="Pfam" id="PF07479">
    <property type="entry name" value="NAD_Gly3P_dh_C"/>
    <property type="match status" value="1"/>
</dbReference>
<feature type="binding site" evidence="13">
    <location>
        <position position="16"/>
    </location>
    <ligand>
        <name>NADPH</name>
        <dbReference type="ChEBI" id="CHEBI:57783"/>
    </ligand>
</feature>
<reference evidence="20" key="1">
    <citation type="submission" date="2020-01" db="EMBL/GenBank/DDBJ databases">
        <authorList>
            <person name="Meier V. D."/>
            <person name="Meier V D."/>
        </authorList>
    </citation>
    <scope>NUCLEOTIDE SEQUENCE</scope>
    <source>
        <strain evidence="20">HLG_WM_MAG_09</strain>
    </source>
</reference>
<feature type="binding site" evidence="13">
    <location>
        <position position="142"/>
    </location>
    <ligand>
        <name>NADPH</name>
        <dbReference type="ChEBI" id="CHEBI:57783"/>
    </ligand>
</feature>
<evidence type="ECO:0000256" key="12">
    <source>
        <dbReference type="ARBA" id="ARBA00080511"/>
    </source>
</evidence>
<dbReference type="UniPathway" id="UPA00940"/>
<dbReference type="FunFam" id="1.10.1040.10:FF:000001">
    <property type="entry name" value="Glycerol-3-phosphate dehydrogenase [NAD(P)+]"/>
    <property type="match status" value="1"/>
</dbReference>
<dbReference type="NCBIfam" id="NF000942">
    <property type="entry name" value="PRK00094.1-4"/>
    <property type="match status" value="1"/>
</dbReference>
<evidence type="ECO:0000256" key="9">
    <source>
        <dbReference type="ARBA" id="ARBA00052716"/>
    </source>
</evidence>
<comment type="catalytic activity">
    <reaction evidence="13">
        <text>sn-glycerol 3-phosphate + NAD(+) = dihydroxyacetone phosphate + NADH + H(+)</text>
        <dbReference type="Rhea" id="RHEA:11092"/>
        <dbReference type="ChEBI" id="CHEBI:15378"/>
        <dbReference type="ChEBI" id="CHEBI:57540"/>
        <dbReference type="ChEBI" id="CHEBI:57597"/>
        <dbReference type="ChEBI" id="CHEBI:57642"/>
        <dbReference type="ChEBI" id="CHEBI:57945"/>
        <dbReference type="EC" id="1.1.1.94"/>
    </reaction>
</comment>
<keyword evidence="7 13" id="KW-0594">Phospholipid biosynthesis</keyword>
<feature type="binding site" evidence="13">
    <location>
        <position position="283"/>
    </location>
    <ligand>
        <name>NADPH</name>
        <dbReference type="ChEBI" id="CHEBI:57783"/>
    </ligand>
</feature>
<comment type="pathway">
    <text evidence="13">Membrane lipid metabolism; glycerophospholipid metabolism.</text>
</comment>
<evidence type="ECO:0000256" key="2">
    <source>
        <dbReference type="ARBA" id="ARBA00022516"/>
    </source>
</evidence>
<feature type="binding site" evidence="13">
    <location>
        <position position="257"/>
    </location>
    <ligand>
        <name>sn-glycerol 3-phosphate</name>
        <dbReference type="ChEBI" id="CHEBI:57597"/>
    </ligand>
</feature>